<evidence type="ECO:0000313" key="2">
    <source>
        <dbReference type="EMBL" id="KAJ5486157.1"/>
    </source>
</evidence>
<dbReference type="Proteomes" id="UP001147760">
    <property type="component" value="Unassembled WGS sequence"/>
</dbReference>
<evidence type="ECO:0000256" key="1">
    <source>
        <dbReference type="SAM" id="MobiDB-lite"/>
    </source>
</evidence>
<protein>
    <submittedName>
        <fullName evidence="2">Uncharacterized protein</fullName>
    </submittedName>
</protein>
<evidence type="ECO:0000313" key="3">
    <source>
        <dbReference type="Proteomes" id="UP001147760"/>
    </source>
</evidence>
<feature type="region of interest" description="Disordered" evidence="1">
    <location>
        <begin position="204"/>
        <end position="244"/>
    </location>
</feature>
<reference evidence="2" key="1">
    <citation type="submission" date="2022-12" db="EMBL/GenBank/DDBJ databases">
        <authorList>
            <person name="Petersen C."/>
        </authorList>
    </citation>
    <scope>NUCLEOTIDE SEQUENCE</scope>
    <source>
        <strain evidence="2">IBT 17660</strain>
    </source>
</reference>
<feature type="compositionally biased region" description="Low complexity" evidence="1">
    <location>
        <begin position="277"/>
        <end position="288"/>
    </location>
</feature>
<dbReference type="OrthoDB" id="5421971at2759"/>
<feature type="compositionally biased region" description="Polar residues" evidence="1">
    <location>
        <begin position="267"/>
        <end position="276"/>
    </location>
</feature>
<gene>
    <name evidence="2" type="ORF">N7530_000457</name>
</gene>
<keyword evidence="3" id="KW-1185">Reference proteome</keyword>
<feature type="compositionally biased region" description="Polar residues" evidence="1">
    <location>
        <begin position="305"/>
        <end position="316"/>
    </location>
</feature>
<reference evidence="2" key="2">
    <citation type="journal article" date="2023" name="IMA Fungus">
        <title>Comparative genomic study of the Penicillium genus elucidates a diverse pangenome and 15 lateral gene transfer events.</title>
        <authorList>
            <person name="Petersen C."/>
            <person name="Sorensen T."/>
            <person name="Nielsen M.R."/>
            <person name="Sondergaard T.E."/>
            <person name="Sorensen J.L."/>
            <person name="Fitzpatrick D.A."/>
            <person name="Frisvad J.C."/>
            <person name="Nielsen K.L."/>
        </authorList>
    </citation>
    <scope>NUCLEOTIDE SEQUENCE</scope>
    <source>
        <strain evidence="2">IBT 17660</strain>
    </source>
</reference>
<accession>A0A9W9X8C5</accession>
<feature type="region of interest" description="Disordered" evidence="1">
    <location>
        <begin position="349"/>
        <end position="437"/>
    </location>
</feature>
<feature type="compositionally biased region" description="Basic residues" evidence="1">
    <location>
        <begin position="289"/>
        <end position="300"/>
    </location>
</feature>
<comment type="caution">
    <text evidence="2">The sequence shown here is derived from an EMBL/GenBank/DDBJ whole genome shotgun (WGS) entry which is preliminary data.</text>
</comment>
<name>A0A9W9X8C5_9EURO</name>
<feature type="compositionally biased region" description="Polar residues" evidence="1">
    <location>
        <begin position="217"/>
        <end position="231"/>
    </location>
</feature>
<feature type="compositionally biased region" description="Basic and acidic residues" evidence="1">
    <location>
        <begin position="322"/>
        <end position="334"/>
    </location>
</feature>
<organism evidence="2 3">
    <name type="scientific">Penicillium desertorum</name>
    <dbReference type="NCBI Taxonomy" id="1303715"/>
    <lineage>
        <taxon>Eukaryota</taxon>
        <taxon>Fungi</taxon>
        <taxon>Dikarya</taxon>
        <taxon>Ascomycota</taxon>
        <taxon>Pezizomycotina</taxon>
        <taxon>Eurotiomycetes</taxon>
        <taxon>Eurotiomycetidae</taxon>
        <taxon>Eurotiales</taxon>
        <taxon>Aspergillaceae</taxon>
        <taxon>Penicillium</taxon>
    </lineage>
</organism>
<dbReference type="EMBL" id="JAPWDO010000001">
    <property type="protein sequence ID" value="KAJ5486157.1"/>
    <property type="molecule type" value="Genomic_DNA"/>
</dbReference>
<proteinExistence type="predicted"/>
<feature type="compositionally biased region" description="Polar residues" evidence="1">
    <location>
        <begin position="362"/>
        <end position="376"/>
    </location>
</feature>
<feature type="region of interest" description="Disordered" evidence="1">
    <location>
        <begin position="259"/>
        <end position="334"/>
    </location>
</feature>
<feature type="region of interest" description="Disordered" evidence="1">
    <location>
        <begin position="110"/>
        <end position="135"/>
    </location>
</feature>
<dbReference type="AlphaFoldDB" id="A0A9W9X8C5"/>
<sequence>MMRPRDPRIRQRINQISHNLETANETAQEGLYTFSHNYISPCFESIGNCVSACTAPCLPNREDHLRRRRRGQTEANFDFYDDWANEEEDDGLIGWGTGELDRLLAGSGLARGAADQPHRPRRMSYGTRNTRRRSTAHVTDNHVDPTVIPSSSLLGFLERFPWRFGARGVKYRPSAADLQEHPGARHYAHEDEPLMEAMDDDYDGAQLSHSRNRRNRSATQSSRGTDNSLSSRGDLFPSDEEEDAVPLDDEFALAFGRRGTGLESDDQSGTKSEIVQSASASSLGGASSKKTKRKKKRSPKRSPSYNDTTIAQSVDTPSMADLKTEEERAALEEEADIARRRLAAHELALSRGLDTGGGDKPATTSTAPSVRSQEQFNIPRRTFSEASSRRMSDNQTEPFPRLSMSPSSLAMDSPGLSKASPRAMSPHELGENTNSLD</sequence>